<reference evidence="4" key="1">
    <citation type="submission" date="2021-05" db="EMBL/GenBank/DDBJ databases">
        <authorList>
            <person name="Tigano A."/>
        </authorList>
    </citation>
    <scope>NUCLEOTIDE SEQUENCE</scope>
</reference>
<dbReference type="Proteomes" id="UP000677803">
    <property type="component" value="Unassembled WGS sequence"/>
</dbReference>
<accession>A0A8S4B174</accession>
<organism evidence="4 5">
    <name type="scientific">Menidia menidia</name>
    <name type="common">Atlantic silverside</name>
    <dbReference type="NCBI Taxonomy" id="238744"/>
    <lineage>
        <taxon>Eukaryota</taxon>
        <taxon>Metazoa</taxon>
        <taxon>Chordata</taxon>
        <taxon>Craniata</taxon>
        <taxon>Vertebrata</taxon>
        <taxon>Euteleostomi</taxon>
        <taxon>Actinopterygii</taxon>
        <taxon>Neopterygii</taxon>
        <taxon>Teleostei</taxon>
        <taxon>Neoteleostei</taxon>
        <taxon>Acanthomorphata</taxon>
        <taxon>Ovalentaria</taxon>
        <taxon>Atherinomorphae</taxon>
        <taxon>Atheriniformes</taxon>
        <taxon>Atherinopsidae</taxon>
        <taxon>Menidiinae</taxon>
        <taxon>Menidia</taxon>
    </lineage>
</organism>
<protein>
    <submittedName>
        <fullName evidence="4">(Atlantic silverside) hypothetical protein</fullName>
    </submittedName>
</protein>
<dbReference type="AlphaFoldDB" id="A0A8S4B174"/>
<keyword evidence="5" id="KW-1185">Reference proteome</keyword>
<dbReference type="GO" id="GO:0003729">
    <property type="term" value="F:mRNA binding"/>
    <property type="evidence" value="ECO:0007669"/>
    <property type="project" value="TreeGrafter"/>
</dbReference>
<dbReference type="GO" id="GO:0005634">
    <property type="term" value="C:nucleus"/>
    <property type="evidence" value="ECO:0007669"/>
    <property type="project" value="TreeGrafter"/>
</dbReference>
<proteinExistence type="predicted"/>
<dbReference type="Gene3D" id="1.10.10.10">
    <property type="entry name" value="Winged helix-like DNA-binding domain superfamily/Winged helix DNA-binding domain"/>
    <property type="match status" value="1"/>
</dbReference>
<dbReference type="InterPro" id="IPR006630">
    <property type="entry name" value="La_HTH"/>
</dbReference>
<dbReference type="PROSITE" id="PS50961">
    <property type="entry name" value="HTH_LA"/>
    <property type="match status" value="1"/>
</dbReference>
<dbReference type="EMBL" id="CAJRST010007779">
    <property type="protein sequence ID" value="CAG5896480.1"/>
    <property type="molecule type" value="Genomic_DNA"/>
</dbReference>
<gene>
    <name evidence="4" type="ORF">MMEN_LOCUS7557</name>
</gene>
<feature type="non-terminal residue" evidence="4">
    <location>
        <position position="1"/>
    </location>
</feature>
<evidence type="ECO:0000256" key="1">
    <source>
        <dbReference type="ARBA" id="ARBA00022884"/>
    </source>
</evidence>
<dbReference type="OrthoDB" id="435402at2759"/>
<name>A0A8S4B174_9TELE</name>
<dbReference type="SMART" id="SM00715">
    <property type="entry name" value="LA"/>
    <property type="match status" value="1"/>
</dbReference>
<dbReference type="SUPFAM" id="SSF46785">
    <property type="entry name" value="Winged helix' DNA-binding domain"/>
    <property type="match status" value="1"/>
</dbReference>
<comment type="caution">
    <text evidence="4">The sequence shown here is derived from an EMBL/GenBank/DDBJ whole genome shotgun (WGS) entry which is preliminary data.</text>
</comment>
<dbReference type="Pfam" id="PF05383">
    <property type="entry name" value="La"/>
    <property type="match status" value="1"/>
</dbReference>
<evidence type="ECO:0000259" key="3">
    <source>
        <dbReference type="PROSITE" id="PS50961"/>
    </source>
</evidence>
<dbReference type="InterPro" id="IPR045180">
    <property type="entry name" value="La_dom_prot"/>
</dbReference>
<evidence type="ECO:0000256" key="2">
    <source>
        <dbReference type="PROSITE-ProRule" id="PRU00332"/>
    </source>
</evidence>
<feature type="domain" description="HTH La-type RNA-binding" evidence="3">
    <location>
        <begin position="11"/>
        <end position="102"/>
    </location>
</feature>
<keyword evidence="1 2" id="KW-0694">RNA-binding</keyword>
<evidence type="ECO:0000313" key="5">
    <source>
        <dbReference type="Proteomes" id="UP000677803"/>
    </source>
</evidence>
<evidence type="ECO:0000313" key="4">
    <source>
        <dbReference type="EMBL" id="CAG5896480.1"/>
    </source>
</evidence>
<dbReference type="InterPro" id="IPR036390">
    <property type="entry name" value="WH_DNA-bd_sf"/>
</dbReference>
<dbReference type="InterPro" id="IPR036388">
    <property type="entry name" value="WH-like_DNA-bd_sf"/>
</dbReference>
<dbReference type="PANTHER" id="PTHR22792">
    <property type="entry name" value="LUPUS LA PROTEIN-RELATED"/>
    <property type="match status" value="1"/>
</dbReference>
<sequence>NGVQSTKDERDDEGELLCLKVKAVLEEMFSDSYLASDGFLLKHVQKNKNGYVSLKLLTCLKKIKALTTNWYMTLVAAECSDLLEVNDECTKVRRKEPLPNWLLCSPTTRLLLVWDPSEEQSRKDMATQDPECPSLLFRVLQDLGTSSSFTSVSILKPGEELPKDLQCYTKRHKELGQHMCAVVKFGSLEAVRSAYNVMKAKEESLDGKGLCVVPLGCQSIHNITKREQSEEKTVDQPMEDTFSEENLFPISEEMVQVDRPSTVRVSMKAPGTIWPQVRLENSSHGLFHDMFNSLNHQPYGGLPHRYSRTTLCSGDFNKESSPSPWVLRRKSAASSVNPKMATQLKAPCRSQRVLRQPFGPVDIKGFYGRQKKS</sequence>
<dbReference type="PANTHER" id="PTHR22792:SF61">
    <property type="entry name" value="LA RIBONUCLEOPROTEIN DOMAIN FAMILY MEMBER 6"/>
    <property type="match status" value="1"/>
</dbReference>